<dbReference type="PANTHER" id="PTHR23284">
    <property type="entry name" value="PROLACTIN REGULATORY ELEMENT BINDING PROTEIN"/>
    <property type="match status" value="1"/>
</dbReference>
<comment type="subcellular location">
    <subcellularLocation>
        <location evidence="15">Endoplasmic reticulum membrane</location>
        <topology evidence="15">Single-pass type II membrane protein</topology>
    </subcellularLocation>
    <subcellularLocation>
        <location evidence="15">Golgi apparatus membrane</location>
        <topology evidence="15">Single-pass type II membrane protein</topology>
    </subcellularLocation>
</comment>
<feature type="compositionally biased region" description="Polar residues" evidence="16">
    <location>
        <begin position="795"/>
        <end position="807"/>
    </location>
</feature>
<dbReference type="InterPro" id="IPR036322">
    <property type="entry name" value="WD40_repeat_dom_sf"/>
</dbReference>
<feature type="region of interest" description="Disordered" evidence="16">
    <location>
        <begin position="662"/>
        <end position="706"/>
    </location>
</feature>
<keyword evidence="1 15" id="KW-0813">Transport</keyword>
<dbReference type="Pfam" id="PF00400">
    <property type="entry name" value="WD40"/>
    <property type="match status" value="1"/>
</dbReference>
<dbReference type="GO" id="GO:0005085">
    <property type="term" value="F:guanyl-nucleotide exchange factor activity"/>
    <property type="evidence" value="ECO:0007669"/>
    <property type="project" value="InterPro"/>
</dbReference>
<dbReference type="GO" id="GO:0000139">
    <property type="term" value="C:Golgi membrane"/>
    <property type="evidence" value="ECO:0007669"/>
    <property type="project" value="UniProtKB-SubCell"/>
</dbReference>
<accession>A0A1G4KB37</accession>
<keyword evidence="6 15" id="KW-0256">Endoplasmic reticulum</keyword>
<evidence type="ECO:0000256" key="11">
    <source>
        <dbReference type="ARBA" id="ARBA00023034"/>
    </source>
</evidence>
<dbReference type="GO" id="GO:0003400">
    <property type="term" value="P:regulation of COPII vesicle coating"/>
    <property type="evidence" value="ECO:0007669"/>
    <property type="project" value="UniProtKB-UniRule"/>
</dbReference>
<feature type="region of interest" description="Disordered" evidence="16">
    <location>
        <begin position="751"/>
        <end position="780"/>
    </location>
</feature>
<dbReference type="Gene3D" id="2.130.10.10">
    <property type="entry name" value="YVTN repeat-like/Quinoprotein amine dehydrogenase"/>
    <property type="match status" value="1"/>
</dbReference>
<gene>
    <name evidence="17" type="ORF">LAMI_0G11782G</name>
</gene>
<evidence type="ECO:0000256" key="6">
    <source>
        <dbReference type="ARBA" id="ARBA00022824"/>
    </source>
</evidence>
<evidence type="ECO:0000256" key="16">
    <source>
        <dbReference type="SAM" id="MobiDB-lite"/>
    </source>
</evidence>
<dbReference type="EMBL" id="LT598469">
    <property type="protein sequence ID" value="SCV01482.1"/>
    <property type="molecule type" value="Genomic_DNA"/>
</dbReference>
<feature type="compositionally biased region" description="Polar residues" evidence="16">
    <location>
        <begin position="691"/>
        <end position="705"/>
    </location>
</feature>
<dbReference type="Proteomes" id="UP000191024">
    <property type="component" value="Chromosome G"/>
</dbReference>
<keyword evidence="2" id="KW-0343">GTPase activation</keyword>
<dbReference type="AlphaFoldDB" id="A0A1G4KB37"/>
<evidence type="ECO:0000256" key="15">
    <source>
        <dbReference type="RuleBase" id="RU369019"/>
    </source>
</evidence>
<dbReference type="InterPro" id="IPR001680">
    <property type="entry name" value="WD40_rpt"/>
</dbReference>
<evidence type="ECO:0000256" key="8">
    <source>
        <dbReference type="ARBA" id="ARBA00022927"/>
    </source>
</evidence>
<keyword evidence="4" id="KW-0812">Transmembrane</keyword>
<feature type="region of interest" description="Disordered" evidence="16">
    <location>
        <begin position="795"/>
        <end position="896"/>
    </location>
</feature>
<comment type="similarity">
    <text evidence="14 15">Belongs to the WD repeat SEC12 family.</text>
</comment>
<reference evidence="17 18" key="1">
    <citation type="submission" date="2016-03" db="EMBL/GenBank/DDBJ databases">
        <authorList>
            <person name="Devillers H."/>
        </authorList>
    </citation>
    <scope>NUCLEOTIDE SEQUENCE [LARGE SCALE GENOMIC DNA]</scope>
    <source>
        <strain evidence="17">CBS 11717</strain>
    </source>
</reference>
<keyword evidence="12" id="KW-0472">Membrane</keyword>
<keyword evidence="10" id="KW-1133">Transmembrane helix</keyword>
<evidence type="ECO:0000256" key="14">
    <source>
        <dbReference type="ARBA" id="ARBA00061254"/>
    </source>
</evidence>
<evidence type="ECO:0000256" key="3">
    <source>
        <dbReference type="ARBA" id="ARBA00022574"/>
    </source>
</evidence>
<evidence type="ECO:0000256" key="10">
    <source>
        <dbReference type="ARBA" id="ARBA00022989"/>
    </source>
</evidence>
<dbReference type="SMART" id="SM00320">
    <property type="entry name" value="WD40"/>
    <property type="match status" value="2"/>
</dbReference>
<feature type="compositionally biased region" description="Polar residues" evidence="16">
    <location>
        <begin position="860"/>
        <end position="872"/>
    </location>
</feature>
<evidence type="ECO:0000256" key="4">
    <source>
        <dbReference type="ARBA" id="ARBA00022692"/>
    </source>
</evidence>
<keyword evidence="3 15" id="KW-0853">WD repeat</keyword>
<feature type="compositionally biased region" description="Polar residues" evidence="16">
    <location>
        <begin position="765"/>
        <end position="774"/>
    </location>
</feature>
<evidence type="ECO:0000256" key="1">
    <source>
        <dbReference type="ARBA" id="ARBA00022448"/>
    </source>
</evidence>
<keyword evidence="18" id="KW-1185">Reference proteome</keyword>
<keyword evidence="9" id="KW-0735">Signal-anchor</keyword>
<dbReference type="STRING" id="1230905.A0A1G4KB37"/>
<feature type="compositionally biased region" description="Polar residues" evidence="16">
    <location>
        <begin position="667"/>
        <end position="677"/>
    </location>
</feature>
<proteinExistence type="inferred from homology"/>
<dbReference type="OrthoDB" id="2013972at2759"/>
<dbReference type="GO" id="GO:0005096">
    <property type="term" value="F:GTPase activator activity"/>
    <property type="evidence" value="ECO:0007669"/>
    <property type="project" value="UniProtKB-KW"/>
</dbReference>
<dbReference type="SUPFAM" id="SSF50978">
    <property type="entry name" value="WD40 repeat-like"/>
    <property type="match status" value="1"/>
</dbReference>
<protein>
    <recommendedName>
        <fullName evidence="15">Guanine nucleotide-exchange factor SEC12</fullName>
    </recommendedName>
</protein>
<keyword evidence="13" id="KW-0325">Glycoprotein</keyword>
<feature type="region of interest" description="Disordered" evidence="16">
    <location>
        <begin position="462"/>
        <end position="485"/>
    </location>
</feature>
<evidence type="ECO:0000256" key="5">
    <source>
        <dbReference type="ARBA" id="ARBA00022737"/>
    </source>
</evidence>
<keyword evidence="11" id="KW-0333">Golgi apparatus</keyword>
<dbReference type="FunFam" id="2.130.10.10:FF:000597">
    <property type="entry name" value="Guanine nucleotide-exchange factor SEC12"/>
    <property type="match status" value="1"/>
</dbReference>
<evidence type="ECO:0000256" key="13">
    <source>
        <dbReference type="ARBA" id="ARBA00023180"/>
    </source>
</evidence>
<feature type="compositionally biased region" description="Polar residues" evidence="16">
    <location>
        <begin position="612"/>
        <end position="622"/>
    </location>
</feature>
<dbReference type="GO" id="GO:0005789">
    <property type="term" value="C:endoplasmic reticulum membrane"/>
    <property type="evidence" value="ECO:0007669"/>
    <property type="project" value="UniProtKB-SubCell"/>
</dbReference>
<evidence type="ECO:0000256" key="12">
    <source>
        <dbReference type="ARBA" id="ARBA00023136"/>
    </source>
</evidence>
<evidence type="ECO:0000313" key="18">
    <source>
        <dbReference type="Proteomes" id="UP000191024"/>
    </source>
</evidence>
<dbReference type="GO" id="GO:0006888">
    <property type="term" value="P:endoplasmic reticulum to Golgi vesicle-mediated transport"/>
    <property type="evidence" value="ECO:0007669"/>
    <property type="project" value="UniProtKB-UniRule"/>
</dbReference>
<evidence type="ECO:0000256" key="2">
    <source>
        <dbReference type="ARBA" id="ARBA00022468"/>
    </source>
</evidence>
<evidence type="ECO:0000256" key="9">
    <source>
        <dbReference type="ARBA" id="ARBA00022968"/>
    </source>
</evidence>
<dbReference type="InterPro" id="IPR015943">
    <property type="entry name" value="WD40/YVTN_repeat-like_dom_sf"/>
</dbReference>
<sequence length="896" mass="97456">MKLRETIYNVGYPVYGAKFLNENVLLVAGGGGEGNNGIPNKLTALRIDFAKKKVVKRFRELALDPNDDSPTTLDAAQNTILMGCNESSAKIKNNGENHHLRKYVFENEHLKFVASVDLDRSGNSEDYTKLTYISQDGTVAASASSRVPTVIRILNPGPLSETYEIETGNDVKDLHFSPEGKVLSYITPSTLEVVSIVTGRFIVRKTDFDPNWALSKIRFTGEDTVLIAASLRKGSGVVLITISLKSGSASLLKTQLITNKIKGVTSMDVDSKGQLAAFAGSDNSVLLVKLNTLAISRWFKHVHTFAVTRVAFSPDSKLLCSVSAANTMHAVEIPENLASSTSFLQKVKTFVVNFVLVVMVAVLAQLCFKYDLHTKTYRILRRRFEKTDSSSYFKLNDVYRQTTLVGDMVSVSTHTMPRETDSAYVHTENWFENDPLASKFANASLTEPESWSSLATDTLTSWQSSKKPNKTPNASVPHSKTTQSSDAFVSMKELKLSSLSTPVTTSEDTGTVSTATGLNLSVENDSLEAVSSFAVPAFLEATSEAMNLNESKVTPEAHLESIDTNSRDGIADIPVNPSHRLSDVEDTEVLSEVQEVLTQSSSSVERKETEISEQASNPGHETIVKSTLSLTSIKLTDDRTAFTEPAVYAPTDTVKYETRKEHVLSDASESTENASTLDSIDSESDEERELQVTSSQLSPEQTPSESVKVEAIAKLSIFSLSGEEIYPTTQKSVEEVTSSKKGSEFSFDKTISVSVDPGSGEGLTLDSTLQTGDSNMGGKNIESLKETSKVTTAWESTASPDVQSSSFALPDDFDNQITPEISEGKEIDSKHDLDTLPEKIGVELSETDEFMDAPPDSSLIGLTSANEMTASAYSPEDLSQDARRSTSSNDVAHDEL</sequence>
<keyword evidence="7" id="KW-0931">ER-Golgi transport</keyword>
<dbReference type="GO" id="GO:0015031">
    <property type="term" value="P:protein transport"/>
    <property type="evidence" value="ECO:0007669"/>
    <property type="project" value="UniProtKB-KW"/>
</dbReference>
<evidence type="ECO:0000313" key="17">
    <source>
        <dbReference type="EMBL" id="SCV01482.1"/>
    </source>
</evidence>
<feature type="compositionally biased region" description="Basic and acidic residues" evidence="16">
    <location>
        <begin position="822"/>
        <end position="841"/>
    </location>
</feature>
<name>A0A1G4KB37_9SACH</name>
<dbReference type="InterPro" id="IPR045260">
    <property type="entry name" value="Sec12-like"/>
</dbReference>
<dbReference type="PANTHER" id="PTHR23284:SF0">
    <property type="entry name" value="PROLACTIN REGULATORY ELEMENT-BINDING PROTEIN"/>
    <property type="match status" value="1"/>
</dbReference>
<organism evidence="17 18">
    <name type="scientific">Lachancea mirantina</name>
    <dbReference type="NCBI Taxonomy" id="1230905"/>
    <lineage>
        <taxon>Eukaryota</taxon>
        <taxon>Fungi</taxon>
        <taxon>Dikarya</taxon>
        <taxon>Ascomycota</taxon>
        <taxon>Saccharomycotina</taxon>
        <taxon>Saccharomycetes</taxon>
        <taxon>Saccharomycetales</taxon>
        <taxon>Saccharomycetaceae</taxon>
        <taxon>Lachancea</taxon>
    </lineage>
</organism>
<evidence type="ECO:0000256" key="7">
    <source>
        <dbReference type="ARBA" id="ARBA00022892"/>
    </source>
</evidence>
<keyword evidence="8 15" id="KW-0653">Protein transport</keyword>
<feature type="region of interest" description="Disordered" evidence="16">
    <location>
        <begin position="597"/>
        <end position="622"/>
    </location>
</feature>
<keyword evidence="5 15" id="KW-0677">Repeat</keyword>
<comment type="function">
    <text evidence="15">Guanine nucleotide-exchange factor (GEF) required for the formation or budding of transport vesicles from the ER.</text>
</comment>